<keyword evidence="4" id="KW-1185">Reference proteome</keyword>
<evidence type="ECO:0008006" key="5">
    <source>
        <dbReference type="Google" id="ProtNLM"/>
    </source>
</evidence>
<dbReference type="PANTHER" id="PTHR35038">
    <property type="entry name" value="DISSIMILATORY SULFITE REDUCTASE SIRA"/>
    <property type="match status" value="1"/>
</dbReference>
<dbReference type="InterPro" id="IPR051829">
    <property type="entry name" value="Multiheme_Cytochr_ET"/>
</dbReference>
<sequence>MDSGKNRTLIKISTGFLLLFIIGFWLVMKFGISEQTQSTELNEYFSLSQNKESCFYCHDKVKGLSQFHDPKLIGCVACHLGNPHTLDKESSHKDMVVIPGNLNNAEQTCGVCHPNELYKIQHSLMTTNSGLVAVDKYVFGETDSPDHHFDIRELSHSPVDDHLRDLCANCHLGAEKSTLGPITELSRGGGCNACHLNYSEESASQLKDYLASNKETLPQMHPATDIFVSDEHCFGCHSRSSRISTNYMGWHETLLDENDLIDQEGYKVFEDKRVYEFKGDDVHHSKGLLCIDCHSSHEVMGDGKDYLHEEDAVSLSCSDCHYKEEPLTITYEDLDDESKLVFMHRNYTHSDKKILAVKADQHPLVNTFVNEKEEVYLIGKKDGKEHLIKKQSEVCSRDAAHESLSCASCHSQWAPRCIGCHNTYDQIKQGYDLLDKKMTKGTWVEHVYEFGSDFPAMGIRTSAKGKKIVPAIPGMILSIDPTQHAEGVDMQQGFDRLYAPNAPHTTSKEVRSCASCHSDPAALGFGKGSLSYTLHEHNGTWKFEPEYALNITDGLPEDAWIPFLQAPESKRMSTRSDFRPFSIEEQKRVLTVGACLQCHKEGSKVMKESLETGLNPLLLKLSDKCLLPEF</sequence>
<evidence type="ECO:0000256" key="1">
    <source>
        <dbReference type="ARBA" id="ARBA00022729"/>
    </source>
</evidence>
<name>A0ABU9KVW1_9FLAO</name>
<keyword evidence="1" id="KW-0732">Signal</keyword>
<organism evidence="3 4">
    <name type="scientific">Lutimonas vermicola</name>
    <dbReference type="NCBI Taxonomy" id="414288"/>
    <lineage>
        <taxon>Bacteria</taxon>
        <taxon>Pseudomonadati</taxon>
        <taxon>Bacteroidota</taxon>
        <taxon>Flavobacteriia</taxon>
        <taxon>Flavobacteriales</taxon>
        <taxon>Flavobacteriaceae</taxon>
        <taxon>Lutimonas</taxon>
    </lineage>
</organism>
<keyword evidence="2" id="KW-0472">Membrane</keyword>
<dbReference type="Proteomes" id="UP001474120">
    <property type="component" value="Unassembled WGS sequence"/>
</dbReference>
<feature type="transmembrane region" description="Helical" evidence="2">
    <location>
        <begin position="12"/>
        <end position="32"/>
    </location>
</feature>
<evidence type="ECO:0000313" key="4">
    <source>
        <dbReference type="Proteomes" id="UP001474120"/>
    </source>
</evidence>
<dbReference type="InterPro" id="IPR036280">
    <property type="entry name" value="Multihaem_cyt_sf"/>
</dbReference>
<reference evidence="3 4" key="1">
    <citation type="submission" date="2024-04" db="EMBL/GenBank/DDBJ databases">
        <title>whole genome sequencing of Lutimonas vermicola strain IMCC1616.</title>
        <authorList>
            <person name="Bae S.S."/>
        </authorList>
    </citation>
    <scope>NUCLEOTIDE SEQUENCE [LARGE SCALE GENOMIC DNA]</scope>
    <source>
        <strain evidence="3 4">IMCC1616</strain>
    </source>
</reference>
<comment type="caution">
    <text evidence="3">The sequence shown here is derived from an EMBL/GenBank/DDBJ whole genome shotgun (WGS) entry which is preliminary data.</text>
</comment>
<proteinExistence type="predicted"/>
<dbReference type="PANTHER" id="PTHR35038:SF8">
    <property type="entry name" value="C-TYPE POLYHEME CYTOCHROME OMCC"/>
    <property type="match status" value="1"/>
</dbReference>
<keyword evidence="2" id="KW-0812">Transmembrane</keyword>
<dbReference type="EMBL" id="JBCDNA010000001">
    <property type="protein sequence ID" value="MEL4454322.1"/>
    <property type="molecule type" value="Genomic_DNA"/>
</dbReference>
<gene>
    <name evidence="3" type="ORF">AABB81_00330</name>
</gene>
<evidence type="ECO:0000313" key="3">
    <source>
        <dbReference type="EMBL" id="MEL4454322.1"/>
    </source>
</evidence>
<protein>
    <recommendedName>
        <fullName evidence="5">Cytochrome c family protein</fullName>
    </recommendedName>
</protein>
<dbReference type="Gene3D" id="1.10.1130.10">
    <property type="entry name" value="Flavocytochrome C3, Chain A"/>
    <property type="match status" value="1"/>
</dbReference>
<dbReference type="RefSeq" id="WP_342157836.1">
    <property type="nucleotide sequence ID" value="NZ_JBCDNA010000001.1"/>
</dbReference>
<evidence type="ECO:0000256" key="2">
    <source>
        <dbReference type="SAM" id="Phobius"/>
    </source>
</evidence>
<dbReference type="SUPFAM" id="SSF48695">
    <property type="entry name" value="Multiheme cytochromes"/>
    <property type="match status" value="2"/>
</dbReference>
<accession>A0ABU9KVW1</accession>
<keyword evidence="2" id="KW-1133">Transmembrane helix</keyword>